<name>A0A5B0N863_PUCGR</name>
<evidence type="ECO:0000256" key="1">
    <source>
        <dbReference type="SAM" id="MobiDB-lite"/>
    </source>
</evidence>
<accession>A0A5B0N863</accession>
<dbReference type="EMBL" id="VDEP01000213">
    <property type="protein sequence ID" value="KAA1122993.1"/>
    <property type="molecule type" value="Genomic_DNA"/>
</dbReference>
<comment type="caution">
    <text evidence="2">The sequence shown here is derived from an EMBL/GenBank/DDBJ whole genome shotgun (WGS) entry which is preliminary data.</text>
</comment>
<feature type="compositionally biased region" description="Polar residues" evidence="1">
    <location>
        <begin position="88"/>
        <end position="107"/>
    </location>
</feature>
<gene>
    <name evidence="2" type="ORF">PGT21_009113</name>
    <name evidence="3" type="ORF">PGTUg99_015715</name>
</gene>
<protein>
    <submittedName>
        <fullName evidence="2">Uncharacterized protein</fullName>
    </submittedName>
</protein>
<feature type="region of interest" description="Disordered" evidence="1">
    <location>
        <begin position="72"/>
        <end position="112"/>
    </location>
</feature>
<reference evidence="4 5" key="1">
    <citation type="submission" date="2019-05" db="EMBL/GenBank/DDBJ databases">
        <title>Emergence of the Ug99 lineage of the wheat stem rust pathogen through somatic hybridization.</title>
        <authorList>
            <person name="Li F."/>
            <person name="Upadhyaya N.M."/>
            <person name="Sperschneider J."/>
            <person name="Matny O."/>
            <person name="Nguyen-Phuc H."/>
            <person name="Mago R."/>
            <person name="Raley C."/>
            <person name="Miller M.E."/>
            <person name="Silverstein K.A.T."/>
            <person name="Henningsen E."/>
            <person name="Hirsch C.D."/>
            <person name="Visser B."/>
            <person name="Pretorius Z.A."/>
            <person name="Steffenson B.J."/>
            <person name="Schwessinger B."/>
            <person name="Dodds P.N."/>
            <person name="Figueroa M."/>
        </authorList>
    </citation>
    <scope>NUCLEOTIDE SEQUENCE [LARGE SCALE GENOMIC DNA]</scope>
    <source>
        <strain evidence="2">21-0</strain>
        <strain evidence="3 5">Ug99</strain>
    </source>
</reference>
<evidence type="ECO:0000313" key="4">
    <source>
        <dbReference type="Proteomes" id="UP000324748"/>
    </source>
</evidence>
<evidence type="ECO:0000313" key="3">
    <source>
        <dbReference type="EMBL" id="KAA1122993.1"/>
    </source>
</evidence>
<sequence>MSRTSNLEFVRDLNLVHSSSCNLPLQTRTQKILSCSPQKNPNILQDHSPGDQDNIGKWKAYWTVGEGGRRSNTWSAGKALDRRRTRGNPRSTWNTVKNWSPNSTSSFRMRRQDTRVPLRKIKQLDLGKNLFQKKCPNSGLNTGPSDELETRSDVFRNRDFSLTLSQLSY</sequence>
<proteinExistence type="predicted"/>
<evidence type="ECO:0000313" key="5">
    <source>
        <dbReference type="Proteomes" id="UP000325313"/>
    </source>
</evidence>
<keyword evidence="4" id="KW-1185">Reference proteome</keyword>
<dbReference type="Proteomes" id="UP000325313">
    <property type="component" value="Unassembled WGS sequence"/>
</dbReference>
<dbReference type="AlphaFoldDB" id="A0A5B0N863"/>
<dbReference type="Proteomes" id="UP000324748">
    <property type="component" value="Unassembled WGS sequence"/>
</dbReference>
<organism evidence="2 4">
    <name type="scientific">Puccinia graminis f. sp. tritici</name>
    <dbReference type="NCBI Taxonomy" id="56615"/>
    <lineage>
        <taxon>Eukaryota</taxon>
        <taxon>Fungi</taxon>
        <taxon>Dikarya</taxon>
        <taxon>Basidiomycota</taxon>
        <taxon>Pucciniomycotina</taxon>
        <taxon>Pucciniomycetes</taxon>
        <taxon>Pucciniales</taxon>
        <taxon>Pucciniaceae</taxon>
        <taxon>Puccinia</taxon>
    </lineage>
</organism>
<dbReference type="EMBL" id="VSWC01000106">
    <property type="protein sequence ID" value="KAA1085495.1"/>
    <property type="molecule type" value="Genomic_DNA"/>
</dbReference>
<evidence type="ECO:0000313" key="2">
    <source>
        <dbReference type="EMBL" id="KAA1085495.1"/>
    </source>
</evidence>